<feature type="domain" description="HORMA" evidence="8">
    <location>
        <begin position="50"/>
        <end position="110"/>
    </location>
</feature>
<evidence type="ECO:0000256" key="5">
    <source>
        <dbReference type="ARBA" id="ARBA00023254"/>
    </source>
</evidence>
<keyword evidence="7" id="KW-0472">Membrane</keyword>
<feature type="compositionally biased region" description="Acidic residues" evidence="6">
    <location>
        <begin position="148"/>
        <end position="159"/>
    </location>
</feature>
<accession>A0ABD1MA41</accession>
<comment type="subcellular location">
    <subcellularLocation>
        <location evidence="2">Chromosome</location>
    </subcellularLocation>
    <subcellularLocation>
        <location evidence="1">Nucleus</location>
    </subcellularLocation>
</comment>
<dbReference type="PANTHER" id="PTHR48225">
    <property type="entry name" value="HORMA DOMAIN-CONTAINING PROTEIN 1"/>
    <property type="match status" value="1"/>
</dbReference>
<name>A0ABD1MA41_9FABA</name>
<keyword evidence="10" id="KW-1185">Reference proteome</keyword>
<dbReference type="Pfam" id="PF02301">
    <property type="entry name" value="HORMA"/>
    <property type="match status" value="1"/>
</dbReference>
<dbReference type="Gene3D" id="3.30.900.10">
    <property type="entry name" value="HORMA domain"/>
    <property type="match status" value="1"/>
</dbReference>
<evidence type="ECO:0000256" key="1">
    <source>
        <dbReference type="ARBA" id="ARBA00004123"/>
    </source>
</evidence>
<dbReference type="EMBL" id="JBGMDY010000005">
    <property type="protein sequence ID" value="KAL2332664.1"/>
    <property type="molecule type" value="Genomic_DNA"/>
</dbReference>
<dbReference type="GO" id="GO:0005634">
    <property type="term" value="C:nucleus"/>
    <property type="evidence" value="ECO:0007669"/>
    <property type="project" value="UniProtKB-SubCell"/>
</dbReference>
<comment type="caution">
    <text evidence="9">The sequence shown here is derived from an EMBL/GenBank/DDBJ whole genome shotgun (WGS) entry which is preliminary data.</text>
</comment>
<keyword evidence="3" id="KW-0158">Chromosome</keyword>
<reference evidence="9 10" key="1">
    <citation type="submission" date="2024-08" db="EMBL/GenBank/DDBJ databases">
        <title>Insights into the chromosomal genome structure of Flemingia macrophylla.</title>
        <authorList>
            <person name="Ding Y."/>
            <person name="Zhao Y."/>
            <person name="Bi W."/>
            <person name="Wu M."/>
            <person name="Zhao G."/>
            <person name="Gong Y."/>
            <person name="Li W."/>
            <person name="Zhang P."/>
        </authorList>
    </citation>
    <scope>NUCLEOTIDE SEQUENCE [LARGE SCALE GENOMIC DNA]</scope>
    <source>
        <strain evidence="9">DYQJB</strain>
        <tissue evidence="9">Leaf</tissue>
    </source>
</reference>
<keyword evidence="7" id="KW-0812">Transmembrane</keyword>
<evidence type="ECO:0000256" key="4">
    <source>
        <dbReference type="ARBA" id="ARBA00023242"/>
    </source>
</evidence>
<keyword evidence="7" id="KW-1133">Transmembrane helix</keyword>
<dbReference type="InterPro" id="IPR003511">
    <property type="entry name" value="HORMA_dom"/>
</dbReference>
<dbReference type="GO" id="GO:0051321">
    <property type="term" value="P:meiotic cell cycle"/>
    <property type="evidence" value="ECO:0007669"/>
    <property type="project" value="UniProtKB-KW"/>
</dbReference>
<gene>
    <name evidence="9" type="ORF">Fmac_013877</name>
</gene>
<proteinExistence type="predicted"/>
<dbReference type="Proteomes" id="UP001603857">
    <property type="component" value="Unassembled WGS sequence"/>
</dbReference>
<feature type="region of interest" description="Disordered" evidence="6">
    <location>
        <begin position="126"/>
        <end position="159"/>
    </location>
</feature>
<evidence type="ECO:0000256" key="6">
    <source>
        <dbReference type="SAM" id="MobiDB-lite"/>
    </source>
</evidence>
<evidence type="ECO:0000313" key="10">
    <source>
        <dbReference type="Proteomes" id="UP001603857"/>
    </source>
</evidence>
<dbReference type="AlphaFoldDB" id="A0ABD1MA41"/>
<organism evidence="9 10">
    <name type="scientific">Flemingia macrophylla</name>
    <dbReference type="NCBI Taxonomy" id="520843"/>
    <lineage>
        <taxon>Eukaryota</taxon>
        <taxon>Viridiplantae</taxon>
        <taxon>Streptophyta</taxon>
        <taxon>Embryophyta</taxon>
        <taxon>Tracheophyta</taxon>
        <taxon>Spermatophyta</taxon>
        <taxon>Magnoliopsida</taxon>
        <taxon>eudicotyledons</taxon>
        <taxon>Gunneridae</taxon>
        <taxon>Pentapetalae</taxon>
        <taxon>rosids</taxon>
        <taxon>fabids</taxon>
        <taxon>Fabales</taxon>
        <taxon>Fabaceae</taxon>
        <taxon>Papilionoideae</taxon>
        <taxon>50 kb inversion clade</taxon>
        <taxon>NPAAA clade</taxon>
        <taxon>indigoferoid/millettioid clade</taxon>
        <taxon>Phaseoleae</taxon>
        <taxon>Flemingia</taxon>
    </lineage>
</organism>
<evidence type="ECO:0000259" key="8">
    <source>
        <dbReference type="Pfam" id="PF02301"/>
    </source>
</evidence>
<keyword evidence="4" id="KW-0539">Nucleus</keyword>
<feature type="transmembrane region" description="Helical" evidence="7">
    <location>
        <begin position="6"/>
        <end position="23"/>
    </location>
</feature>
<dbReference type="GO" id="GO:0005694">
    <property type="term" value="C:chromosome"/>
    <property type="evidence" value="ECO:0007669"/>
    <property type="project" value="UniProtKB-SubCell"/>
</dbReference>
<sequence>MQNVLLPIFYSFLFIFLYLRRFLNFPFRSFRLLHRKSRKRKSPSRIHFFSSSACKMIRTLVQLMRTLEKMPEEPADYEPPFFRGCADEEAYHPWEKNPLKMEVGNVNSKHFVLALKVKSVLDPCEDDNEGIQDDMSAGDDSMQQNEYYDTDSEVNEDVT</sequence>
<keyword evidence="5" id="KW-0469">Meiosis</keyword>
<evidence type="ECO:0000256" key="7">
    <source>
        <dbReference type="SAM" id="Phobius"/>
    </source>
</evidence>
<evidence type="ECO:0000256" key="3">
    <source>
        <dbReference type="ARBA" id="ARBA00022454"/>
    </source>
</evidence>
<dbReference type="InterPro" id="IPR051294">
    <property type="entry name" value="HORMA_MeioticProgression"/>
</dbReference>
<protein>
    <recommendedName>
        <fullName evidence="8">HORMA domain-containing protein</fullName>
    </recommendedName>
</protein>
<dbReference type="InterPro" id="IPR036570">
    <property type="entry name" value="HORMA_dom_sf"/>
</dbReference>
<evidence type="ECO:0000256" key="2">
    <source>
        <dbReference type="ARBA" id="ARBA00004286"/>
    </source>
</evidence>
<dbReference type="PANTHER" id="PTHR48225:SF7">
    <property type="entry name" value="MEIOSIS-SPECIFIC PROTEIN HOP1"/>
    <property type="match status" value="1"/>
</dbReference>
<evidence type="ECO:0000313" key="9">
    <source>
        <dbReference type="EMBL" id="KAL2332664.1"/>
    </source>
</evidence>